<keyword evidence="1" id="KW-1133">Transmembrane helix</keyword>
<comment type="caution">
    <text evidence="2">The sequence shown here is derived from an EMBL/GenBank/DDBJ whole genome shotgun (WGS) entry which is preliminary data.</text>
</comment>
<sequence length="222" mass="25676">MKNLLIRNLKLRKWTIVLYAVLLVISPLQLILNHDTMMNKVIYSALVMVLVVISVLDSGHVFRFNKKLGHKQSYDFFASLPVSKLSLLNANYITVLVFTFIGAGILSLYGISNDNYTNNTININFTLPFSYSYIAINFFAIPLGFKRYTEQKAEYISFIPYVLGMLIFLPFVIAIIIIGCSLLFDYDFEHLKYFKNFFNYGFLSLSVIFLGINYIIQYRKLN</sequence>
<feature type="transmembrane region" description="Helical" evidence="1">
    <location>
        <begin position="158"/>
        <end position="184"/>
    </location>
</feature>
<feature type="transmembrane region" description="Helical" evidence="1">
    <location>
        <begin position="42"/>
        <end position="64"/>
    </location>
</feature>
<dbReference type="Pfam" id="PF13346">
    <property type="entry name" value="ABC2_membrane_5"/>
    <property type="match status" value="1"/>
</dbReference>
<dbReference type="RefSeq" id="WP_103161481.1">
    <property type="nucleotide sequence ID" value="NZ_BKAW01000013.1"/>
</dbReference>
<keyword evidence="1" id="KW-0812">Transmembrane</keyword>
<gene>
    <name evidence="2" type="ORF">SCO02_22080</name>
</gene>
<feature type="transmembrane region" description="Helical" evidence="1">
    <location>
        <begin position="129"/>
        <end position="146"/>
    </location>
</feature>
<feature type="transmembrane region" description="Helical" evidence="1">
    <location>
        <begin position="196"/>
        <end position="216"/>
    </location>
</feature>
<dbReference type="AlphaFoldDB" id="A0AB34AKL7"/>
<dbReference type="EMBL" id="BKAW01000013">
    <property type="protein sequence ID" value="GEQ03767.1"/>
    <property type="molecule type" value="Genomic_DNA"/>
</dbReference>
<feature type="transmembrane region" description="Helical" evidence="1">
    <location>
        <begin position="85"/>
        <end position="109"/>
    </location>
</feature>
<feature type="transmembrane region" description="Helical" evidence="1">
    <location>
        <begin position="12"/>
        <end position="30"/>
    </location>
</feature>
<organism evidence="2 3">
    <name type="scientific">Staphylococcus ureilyticus</name>
    <name type="common">Staphylococcus cohnii subsp. urealyticus</name>
    <dbReference type="NCBI Taxonomy" id="94138"/>
    <lineage>
        <taxon>Bacteria</taxon>
        <taxon>Bacillati</taxon>
        <taxon>Bacillota</taxon>
        <taxon>Bacilli</taxon>
        <taxon>Bacillales</taxon>
        <taxon>Staphylococcaceae</taxon>
        <taxon>Staphylococcus</taxon>
        <taxon>Staphylococcus cohnii species complex</taxon>
    </lineage>
</organism>
<protein>
    <submittedName>
        <fullName evidence="2">Membrane protein</fullName>
    </submittedName>
</protein>
<keyword evidence="3" id="KW-1185">Reference proteome</keyword>
<reference evidence="2 3" key="1">
    <citation type="submission" date="2019-07" db="EMBL/GenBank/DDBJ databases">
        <title>Whole genome shotgun sequence of Staphylococcus cohnii subsp. urealyticus NBRC 109766.</title>
        <authorList>
            <person name="Hosoyama A."/>
            <person name="Uohara A."/>
            <person name="Ohji S."/>
            <person name="Ichikawa N."/>
        </authorList>
    </citation>
    <scope>NUCLEOTIDE SEQUENCE [LARGE SCALE GENOMIC DNA]</scope>
    <source>
        <strain evidence="2 3">NBRC 109766</strain>
    </source>
</reference>
<dbReference type="NCBIfam" id="NF047560">
    <property type="entry name" value="PSM_export_PmtB"/>
    <property type="match status" value="1"/>
</dbReference>
<dbReference type="InterPro" id="IPR025699">
    <property type="entry name" value="ABC2_memb-like"/>
</dbReference>
<proteinExistence type="predicted"/>
<evidence type="ECO:0000313" key="3">
    <source>
        <dbReference type="Proteomes" id="UP000321839"/>
    </source>
</evidence>
<evidence type="ECO:0000256" key="1">
    <source>
        <dbReference type="SAM" id="Phobius"/>
    </source>
</evidence>
<accession>A0AB34AKL7</accession>
<keyword evidence="1" id="KW-0472">Membrane</keyword>
<evidence type="ECO:0000313" key="2">
    <source>
        <dbReference type="EMBL" id="GEQ03767.1"/>
    </source>
</evidence>
<dbReference type="Proteomes" id="UP000321839">
    <property type="component" value="Unassembled WGS sequence"/>
</dbReference>
<name>A0AB34AKL7_STAUR</name>